<comment type="caution">
    <text evidence="1">The sequence shown here is derived from an EMBL/GenBank/DDBJ whole genome shotgun (WGS) entry which is preliminary data.</text>
</comment>
<sequence>MSFPKFWSSPYSSERPFSMQPQSFLHDHSFSALPFNDLPFEYFLMLSIQETNPSGDETFKVFGDLIADMMDEFSNLVDNCSEHFVSIASFLSKPNAQIVPLSADKNSMVFQKYMTRDSSELRLWPITTENKNFKEESKLREIERGCYVCANKTVCSQLSPDLFDRLETGIENVCDWVEDCVDDCRCALLRMLLTA</sequence>
<evidence type="ECO:0000313" key="2">
    <source>
        <dbReference type="Proteomes" id="UP000053237"/>
    </source>
</evidence>
<name>A0A024GII7_9STRA</name>
<dbReference type="AlphaFoldDB" id="A0A024GII7"/>
<accession>A0A024GII7</accession>
<gene>
    <name evidence="1" type="ORF">BN9_070820</name>
</gene>
<reference evidence="1 2" key="1">
    <citation type="submission" date="2012-05" db="EMBL/GenBank/DDBJ databases">
        <title>Recombination and specialization in a pathogen metapopulation.</title>
        <authorList>
            <person name="Gardiner A."/>
            <person name="Kemen E."/>
            <person name="Schultz-Larsen T."/>
            <person name="MacLean D."/>
            <person name="Van Oosterhout C."/>
            <person name="Jones J.D.G."/>
        </authorList>
    </citation>
    <scope>NUCLEOTIDE SEQUENCE [LARGE SCALE GENOMIC DNA]</scope>
    <source>
        <strain evidence="1 2">Ac Nc2</strain>
    </source>
</reference>
<dbReference type="EMBL" id="CAIX01000118">
    <property type="protein sequence ID" value="CCI46153.1"/>
    <property type="molecule type" value="Genomic_DNA"/>
</dbReference>
<dbReference type="Proteomes" id="UP000053237">
    <property type="component" value="Unassembled WGS sequence"/>
</dbReference>
<protein>
    <submittedName>
        <fullName evidence="1">Uncharacterized protein</fullName>
    </submittedName>
</protein>
<organism evidence="1 2">
    <name type="scientific">Albugo candida</name>
    <dbReference type="NCBI Taxonomy" id="65357"/>
    <lineage>
        <taxon>Eukaryota</taxon>
        <taxon>Sar</taxon>
        <taxon>Stramenopiles</taxon>
        <taxon>Oomycota</taxon>
        <taxon>Peronosporomycetes</taxon>
        <taxon>Albuginales</taxon>
        <taxon>Albuginaceae</taxon>
        <taxon>Albugo</taxon>
    </lineage>
</organism>
<dbReference type="InParanoid" id="A0A024GII7"/>
<keyword evidence="2" id="KW-1185">Reference proteome</keyword>
<proteinExistence type="predicted"/>
<evidence type="ECO:0000313" key="1">
    <source>
        <dbReference type="EMBL" id="CCI46153.1"/>
    </source>
</evidence>